<evidence type="ECO:0000259" key="3">
    <source>
        <dbReference type="Pfam" id="PF07687"/>
    </source>
</evidence>
<dbReference type="SUPFAM" id="SSF53187">
    <property type="entry name" value="Zn-dependent exopeptidases"/>
    <property type="match status" value="1"/>
</dbReference>
<feature type="binding site" evidence="2">
    <location>
        <position position="93"/>
    </location>
    <ligand>
        <name>Mn(2+)</name>
        <dbReference type="ChEBI" id="CHEBI:29035"/>
        <label>2</label>
    </ligand>
</feature>
<dbReference type="Gene3D" id="3.40.630.10">
    <property type="entry name" value="Zn peptidases"/>
    <property type="match status" value="1"/>
</dbReference>
<dbReference type="PIRSF" id="PIRSF005962">
    <property type="entry name" value="Pept_M20D_amidohydro"/>
    <property type="match status" value="1"/>
</dbReference>
<dbReference type="PANTHER" id="PTHR11014">
    <property type="entry name" value="PEPTIDASE M20 FAMILY MEMBER"/>
    <property type="match status" value="1"/>
</dbReference>
<keyword evidence="5" id="KW-1185">Reference proteome</keyword>
<dbReference type="Gene3D" id="3.30.70.360">
    <property type="match status" value="1"/>
</dbReference>
<feature type="binding site" evidence="2">
    <location>
        <position position="91"/>
    </location>
    <ligand>
        <name>Mn(2+)</name>
        <dbReference type="ChEBI" id="CHEBI:29035"/>
        <label>2</label>
    </ligand>
</feature>
<evidence type="ECO:0000256" key="2">
    <source>
        <dbReference type="PIRSR" id="PIRSR005962-1"/>
    </source>
</evidence>
<dbReference type="InterPro" id="IPR002933">
    <property type="entry name" value="Peptidase_M20"/>
</dbReference>
<dbReference type="Pfam" id="PF01546">
    <property type="entry name" value="Peptidase_M20"/>
    <property type="match status" value="1"/>
</dbReference>
<feature type="binding site" evidence="2">
    <location>
        <position position="152"/>
    </location>
    <ligand>
        <name>Mn(2+)</name>
        <dbReference type="ChEBI" id="CHEBI:29035"/>
        <label>2</label>
    </ligand>
</feature>
<dbReference type="Proteomes" id="UP000265750">
    <property type="component" value="Unassembled WGS sequence"/>
</dbReference>
<keyword evidence="2" id="KW-0479">Metal-binding</keyword>
<evidence type="ECO:0000256" key="1">
    <source>
        <dbReference type="ARBA" id="ARBA00022801"/>
    </source>
</evidence>
<dbReference type="Pfam" id="PF07687">
    <property type="entry name" value="M20_dimer"/>
    <property type="match status" value="1"/>
</dbReference>
<dbReference type="PANTHER" id="PTHR11014:SF63">
    <property type="entry name" value="METALLOPEPTIDASE, PUTATIVE (AFU_ORTHOLOGUE AFUA_6G09600)-RELATED"/>
    <property type="match status" value="1"/>
</dbReference>
<comment type="caution">
    <text evidence="4">The sequence shown here is derived from an EMBL/GenBank/DDBJ whole genome shotgun (WGS) entry which is preliminary data.</text>
</comment>
<dbReference type="FunFam" id="3.30.70.360:FF:000001">
    <property type="entry name" value="N-acetyldiaminopimelate deacetylase"/>
    <property type="match status" value="1"/>
</dbReference>
<dbReference type="SUPFAM" id="SSF55031">
    <property type="entry name" value="Bacterial exopeptidase dimerisation domain"/>
    <property type="match status" value="1"/>
</dbReference>
<dbReference type="NCBIfam" id="TIGR01891">
    <property type="entry name" value="amidohydrolases"/>
    <property type="match status" value="1"/>
</dbReference>
<keyword evidence="1 4" id="KW-0378">Hydrolase</keyword>
<reference evidence="5" key="1">
    <citation type="submission" date="2018-09" db="EMBL/GenBank/DDBJ databases">
        <authorList>
            <person name="Tuo L."/>
        </authorList>
    </citation>
    <scope>NUCLEOTIDE SEQUENCE [LARGE SCALE GENOMIC DNA]</scope>
    <source>
        <strain evidence="5">M2BS4Y-1</strain>
    </source>
</reference>
<feature type="binding site" evidence="2">
    <location>
        <position position="126"/>
    </location>
    <ligand>
        <name>Mn(2+)</name>
        <dbReference type="ChEBI" id="CHEBI:29035"/>
        <label>2</label>
    </ligand>
</feature>
<accession>A0A3A1WG27</accession>
<sequence>MEQAVAWRRMLHAKPELAYEEHATADFVAERLAEWGFEVRTGIGRTGVVGTLSRGTSRRAIAIRADMDALPIVEETGASYASTVPGVMHACGHDGHVAVALAAARTSSRMTGLDGTVHFVFQPAEEVEGGALEMVRGGLFRDCPADRVFGLHNWPALETGCVVAREGAMMAAFATFEIAVSGRGSHGAMPHEGADPVAAAAQVVSALQTIASRNVSPLEAAVVSVTQIHGGDAYNVIPETVALRGTTRWFDPAVGDLVEQRVSDVAGGVAGAMGCTARVDYRRRYPATINDPAAAAFARDAAGSTGLRVVDAAPSMAAEDFAFMLAERPGCYLWLGSRQDGENPGLHSPRFDFNDAIIPDGVRLWTALVAASLRA</sequence>
<dbReference type="InterPro" id="IPR017439">
    <property type="entry name" value="Amidohydrolase"/>
</dbReference>
<comment type="cofactor">
    <cofactor evidence="2">
        <name>Mn(2+)</name>
        <dbReference type="ChEBI" id="CHEBI:29035"/>
    </cofactor>
    <text evidence="2">The Mn(2+) ion enhances activity.</text>
</comment>
<dbReference type="OrthoDB" id="9777385at2"/>
<keyword evidence="2" id="KW-0464">Manganese</keyword>
<name>A0A3A1WG27_9HYPH</name>
<evidence type="ECO:0000313" key="5">
    <source>
        <dbReference type="Proteomes" id="UP000265750"/>
    </source>
</evidence>
<proteinExistence type="predicted"/>
<dbReference type="EMBL" id="QYRN01000015">
    <property type="protein sequence ID" value="RIX97449.1"/>
    <property type="molecule type" value="Genomic_DNA"/>
</dbReference>
<feature type="domain" description="Peptidase M20 dimerisation" evidence="3">
    <location>
        <begin position="174"/>
        <end position="248"/>
    </location>
</feature>
<gene>
    <name evidence="4" type="ORF">D3218_18795</name>
</gene>
<dbReference type="GO" id="GO:0019877">
    <property type="term" value="P:diaminopimelate biosynthetic process"/>
    <property type="evidence" value="ECO:0007669"/>
    <property type="project" value="UniProtKB-ARBA"/>
</dbReference>
<protein>
    <submittedName>
        <fullName evidence="4">Amidohydrolase</fullName>
    </submittedName>
</protein>
<dbReference type="InterPro" id="IPR036264">
    <property type="entry name" value="Bact_exopeptidase_dim_dom"/>
</dbReference>
<dbReference type="AlphaFoldDB" id="A0A3A1WG27"/>
<organism evidence="4 5">
    <name type="scientific">Aureimonas flava</name>
    <dbReference type="NCBI Taxonomy" id="2320271"/>
    <lineage>
        <taxon>Bacteria</taxon>
        <taxon>Pseudomonadati</taxon>
        <taxon>Pseudomonadota</taxon>
        <taxon>Alphaproteobacteria</taxon>
        <taxon>Hyphomicrobiales</taxon>
        <taxon>Aurantimonadaceae</taxon>
        <taxon>Aureimonas</taxon>
    </lineage>
</organism>
<dbReference type="GO" id="GO:0050118">
    <property type="term" value="F:N-acetyldiaminopimelate deacetylase activity"/>
    <property type="evidence" value="ECO:0007669"/>
    <property type="project" value="UniProtKB-ARBA"/>
</dbReference>
<evidence type="ECO:0000313" key="4">
    <source>
        <dbReference type="EMBL" id="RIX97449.1"/>
    </source>
</evidence>
<feature type="binding site" evidence="2">
    <location>
        <position position="347"/>
    </location>
    <ligand>
        <name>Mn(2+)</name>
        <dbReference type="ChEBI" id="CHEBI:29035"/>
        <label>2</label>
    </ligand>
</feature>
<dbReference type="GO" id="GO:0046872">
    <property type="term" value="F:metal ion binding"/>
    <property type="evidence" value="ECO:0007669"/>
    <property type="project" value="UniProtKB-KW"/>
</dbReference>
<dbReference type="InterPro" id="IPR011650">
    <property type="entry name" value="Peptidase_M20_dimer"/>
</dbReference>